<comment type="caution">
    <text evidence="10">The sequence shown here is derived from an EMBL/GenBank/DDBJ whole genome shotgun (WGS) entry which is preliminary data.</text>
</comment>
<keyword evidence="6 8" id="KW-0472">Membrane</keyword>
<evidence type="ECO:0000256" key="7">
    <source>
        <dbReference type="ARBA" id="ARBA00038481"/>
    </source>
</evidence>
<evidence type="ECO:0000256" key="3">
    <source>
        <dbReference type="ARBA" id="ARBA00022679"/>
    </source>
</evidence>
<accession>A0A433ZYM2</accession>
<dbReference type="Gene3D" id="3.40.720.10">
    <property type="entry name" value="Alkaline Phosphatase, subunit A"/>
    <property type="match status" value="1"/>
</dbReference>
<evidence type="ECO:0000256" key="8">
    <source>
        <dbReference type="SAM" id="Phobius"/>
    </source>
</evidence>
<proteinExistence type="inferred from homology"/>
<evidence type="ECO:0000256" key="4">
    <source>
        <dbReference type="ARBA" id="ARBA00022692"/>
    </source>
</evidence>
<comment type="subcellular location">
    <subcellularLocation>
        <location evidence="1">Cell membrane</location>
        <topology evidence="1">Multi-pass membrane protein</topology>
    </subcellularLocation>
</comment>
<dbReference type="Pfam" id="PF00884">
    <property type="entry name" value="Sulfatase"/>
    <property type="match status" value="1"/>
</dbReference>
<reference evidence="10 11" key="1">
    <citation type="submission" date="2017-08" db="EMBL/GenBank/DDBJ databases">
        <title>Draft genome sequence of pheromone producing symbiont Morganella morganii, of the female New Zealand grass grub Costelytra giveni.</title>
        <authorList>
            <person name="Laugraud A."/>
            <person name="Young S.D."/>
            <person name="Hurst M.H."/>
        </authorList>
    </citation>
    <scope>NUCLEOTIDE SEQUENCE [LARGE SCALE GENOMIC DNA]</scope>
    <source>
        <strain evidence="10 11">MMsCG</strain>
    </source>
</reference>
<keyword evidence="2" id="KW-1003">Cell membrane</keyword>
<feature type="transmembrane region" description="Helical" evidence="8">
    <location>
        <begin position="107"/>
        <end position="127"/>
    </location>
</feature>
<comment type="similarity">
    <text evidence="7">Belongs to the phosphoethanolamine transferase family.</text>
</comment>
<evidence type="ECO:0000256" key="5">
    <source>
        <dbReference type="ARBA" id="ARBA00022989"/>
    </source>
</evidence>
<feature type="transmembrane region" description="Helical" evidence="8">
    <location>
        <begin position="7"/>
        <end position="25"/>
    </location>
</feature>
<keyword evidence="3" id="KW-0808">Transferase</keyword>
<dbReference type="InterPro" id="IPR017850">
    <property type="entry name" value="Alkaline_phosphatase_core_sf"/>
</dbReference>
<evidence type="ECO:0000256" key="1">
    <source>
        <dbReference type="ARBA" id="ARBA00004651"/>
    </source>
</evidence>
<dbReference type="OrthoDB" id="9786870at2"/>
<keyword evidence="5 8" id="KW-1133">Transmembrane helix</keyword>
<protein>
    <recommendedName>
        <fullName evidence="9">Sulfatase N-terminal domain-containing protein</fullName>
    </recommendedName>
</protein>
<gene>
    <name evidence="10" type="ORF">CKG00_13350</name>
</gene>
<dbReference type="InterPro" id="IPR058130">
    <property type="entry name" value="PEA_transf_C"/>
</dbReference>
<evidence type="ECO:0000256" key="6">
    <source>
        <dbReference type="ARBA" id="ARBA00023136"/>
    </source>
</evidence>
<sequence>MAINKPILKKIALSFLALAVIFYTSKLMLKGVGSHSSEGSTFLLSILIIIFNSSKKAFWFVIFPITLLYAIYSPIGLIFGSPNYQYVASIFATDLLESKEFFSQLPLYNYLCPFIIIFGLLLFRFLTVKYKIDFYKNKTILCVFIFFALLDQSPFSYFKAILNSSQKVKDELVNLNYTKAESTWGESVLTGKSTYDTYVLVIGESARKDYHSAYGYPVINTPFISTEKGLLVDGLTSDGPNTISSLRLMLTHPDKKNREPDYTKSFIDLVNSAGIETYWISNQGYIGEFDTPITAIAKNSTHKKFLKYNEYKSKNTSDFQLLPSIQEAIESHPRKKKLIVVHLYGSHPQACDRIDDYKLIVPIQDKKYSYLNCYTSSINKTDDFLKEIYSLLENEYKTQHASFSMVYFSDHGLAHRDIDGVINFNNNHISKLHYEVPLFMTSSDIYEHKACKSFKSGLNFTDGIAGWLGIRNEHLQSDYSLFDCQDDPDDYGLSEKIQNISEELDPAIDIRGK</sequence>
<organism evidence="10 11">
    <name type="scientific">Morganella morganii</name>
    <name type="common">Proteus morganii</name>
    <dbReference type="NCBI Taxonomy" id="582"/>
    <lineage>
        <taxon>Bacteria</taxon>
        <taxon>Pseudomonadati</taxon>
        <taxon>Pseudomonadota</taxon>
        <taxon>Gammaproteobacteria</taxon>
        <taxon>Enterobacterales</taxon>
        <taxon>Morganellaceae</taxon>
        <taxon>Morganella</taxon>
    </lineage>
</organism>
<name>A0A433ZYM2_MORMO</name>
<evidence type="ECO:0000313" key="11">
    <source>
        <dbReference type="Proteomes" id="UP000286908"/>
    </source>
</evidence>
<dbReference type="PANTHER" id="PTHR30443:SF4">
    <property type="entry name" value="PHOSPHOETHANOLAMINE TRANSFERASE OPGE-RELATED"/>
    <property type="match status" value="1"/>
</dbReference>
<dbReference type="GO" id="GO:0009244">
    <property type="term" value="P:lipopolysaccharide core region biosynthetic process"/>
    <property type="evidence" value="ECO:0007669"/>
    <property type="project" value="TreeGrafter"/>
</dbReference>
<keyword evidence="4 8" id="KW-0812">Transmembrane</keyword>
<dbReference type="InterPro" id="IPR000917">
    <property type="entry name" value="Sulfatase_N"/>
</dbReference>
<dbReference type="Proteomes" id="UP000286908">
    <property type="component" value="Unassembled WGS sequence"/>
</dbReference>
<dbReference type="AlphaFoldDB" id="A0A433ZYM2"/>
<dbReference type="GO" id="GO:0005886">
    <property type="term" value="C:plasma membrane"/>
    <property type="evidence" value="ECO:0007669"/>
    <property type="project" value="UniProtKB-SubCell"/>
</dbReference>
<evidence type="ECO:0000256" key="2">
    <source>
        <dbReference type="ARBA" id="ARBA00022475"/>
    </source>
</evidence>
<dbReference type="PANTHER" id="PTHR30443">
    <property type="entry name" value="INNER MEMBRANE PROTEIN"/>
    <property type="match status" value="1"/>
</dbReference>
<dbReference type="InterPro" id="IPR040423">
    <property type="entry name" value="PEA_transferase"/>
</dbReference>
<feature type="transmembrane region" description="Helical" evidence="8">
    <location>
        <begin position="139"/>
        <end position="158"/>
    </location>
</feature>
<dbReference type="EMBL" id="NRQY01000001">
    <property type="protein sequence ID" value="RUT67240.1"/>
    <property type="molecule type" value="Genomic_DNA"/>
</dbReference>
<dbReference type="SUPFAM" id="SSF53649">
    <property type="entry name" value="Alkaline phosphatase-like"/>
    <property type="match status" value="1"/>
</dbReference>
<dbReference type="CDD" id="cd16017">
    <property type="entry name" value="LptA"/>
    <property type="match status" value="1"/>
</dbReference>
<evidence type="ECO:0000259" key="9">
    <source>
        <dbReference type="Pfam" id="PF00884"/>
    </source>
</evidence>
<dbReference type="GO" id="GO:0016776">
    <property type="term" value="F:phosphotransferase activity, phosphate group as acceptor"/>
    <property type="evidence" value="ECO:0007669"/>
    <property type="project" value="TreeGrafter"/>
</dbReference>
<feature type="domain" description="Sulfatase N-terminal" evidence="9">
    <location>
        <begin position="197"/>
        <end position="470"/>
    </location>
</feature>
<feature type="transmembrane region" description="Helical" evidence="8">
    <location>
        <begin position="31"/>
        <end position="51"/>
    </location>
</feature>
<evidence type="ECO:0000313" key="10">
    <source>
        <dbReference type="EMBL" id="RUT67240.1"/>
    </source>
</evidence>
<feature type="transmembrane region" description="Helical" evidence="8">
    <location>
        <begin position="58"/>
        <end position="79"/>
    </location>
</feature>